<keyword evidence="7" id="KW-0159">Chromosome partition</keyword>
<evidence type="ECO:0000256" key="14">
    <source>
        <dbReference type="PROSITE-ProRule" id="PRU00289"/>
    </source>
</evidence>
<dbReference type="GO" id="GO:0005886">
    <property type="term" value="C:plasma membrane"/>
    <property type="evidence" value="ECO:0007669"/>
    <property type="project" value="UniProtKB-SubCell"/>
</dbReference>
<dbReference type="SUPFAM" id="SSF52540">
    <property type="entry name" value="P-loop containing nucleoside triphosphate hydrolases"/>
    <property type="match status" value="1"/>
</dbReference>
<feature type="region of interest" description="Disordered" evidence="15">
    <location>
        <begin position="212"/>
        <end position="242"/>
    </location>
</feature>
<keyword evidence="12" id="KW-0131">Cell cycle</keyword>
<keyword evidence="9 16" id="KW-1133">Transmembrane helix</keyword>
<name>A0A554JAC2_9BACT</name>
<dbReference type="Pfam" id="PF17854">
    <property type="entry name" value="FtsK_alpha"/>
    <property type="match status" value="1"/>
</dbReference>
<sequence length="728" mass="79398">MGRPRKQKEHLIPKPSLNLSPETKKGLAVVLFVALFLITLLSLFDKAGIVGEYISKGFVFGFGYIAYFIPIVFLLIGIALYKQNVDEEAGQHFYFRTYLGAFILAGSLAGLIHIFYMREGYGALDLVTKTIGGGYLGALFGYPFFSLTGFWAALVILIGIMITGLLITFDVSLSKLIPGKTDSEGDDRKVNFDVGPIKINSMGKNGFVSEKVSSKNRMTESGAEERPRLKPTEPVVSSQGQDKKTDMPAIILDDRKDWKLPPFDLLEDSTNTVDSGNIEVNVSIIQKTLADFGIEVEMGEVNVGPTVTQYTLRPAVGVKLSQIAGLQNDLALALSAHSIRMELPIPGKALVGIEIPNVSKAIVRLREVLQTENFVKHPSNLAFALGRDVSGHPMVADLARMPHLMIAGATGSGKSVALNSFLISLLYKNTPQDVKFIIIDPKRVEMTLYNGIPHLMTPVVIDHDKAINALRWAVAEMDRRYKVLSEAGNRNITEYNANAALKLNYLVIVVDELADLMAVAKNDVEAAIVRLSQMARAVGIHLVLATQRPSVEVITGLIKANITSRMAFAVASQIDSRTIIDSMGAESLLGNGDMLFVTADVQKPRRIQGAFIGEKEVHKVVDFFKKQTGAVIYNEEILEKPKHNMSIPGLSNDDGGDELLAEAEEVVKQAGKASASLLQRRLRVGYARAARLLDLLEDRGIIGPGDGAKPREVYVSSEMGSVADEEYG</sequence>
<feature type="binding site" evidence="14">
    <location>
        <begin position="408"/>
        <end position="415"/>
    </location>
    <ligand>
        <name>ATP</name>
        <dbReference type="ChEBI" id="CHEBI:30616"/>
    </ligand>
</feature>
<dbReference type="GO" id="GO:0007059">
    <property type="term" value="P:chromosome segregation"/>
    <property type="evidence" value="ECO:0007669"/>
    <property type="project" value="UniProtKB-KW"/>
</dbReference>
<evidence type="ECO:0000256" key="9">
    <source>
        <dbReference type="ARBA" id="ARBA00022989"/>
    </source>
</evidence>
<keyword evidence="6 14" id="KW-0547">Nucleotide-binding</keyword>
<feature type="transmembrane region" description="Helical" evidence="16">
    <location>
        <begin position="26"/>
        <end position="44"/>
    </location>
</feature>
<dbReference type="InterPro" id="IPR036388">
    <property type="entry name" value="WH-like_DNA-bd_sf"/>
</dbReference>
<keyword evidence="4 18" id="KW-0132">Cell division</keyword>
<comment type="similarity">
    <text evidence="2">Belongs to the FtsK/SpoIIIE/SftA family.</text>
</comment>
<dbReference type="Gene3D" id="3.30.980.40">
    <property type="match status" value="1"/>
</dbReference>
<evidence type="ECO:0000256" key="1">
    <source>
        <dbReference type="ARBA" id="ARBA00004651"/>
    </source>
</evidence>
<dbReference type="InterPro" id="IPR027417">
    <property type="entry name" value="P-loop_NTPase"/>
</dbReference>
<proteinExistence type="inferred from homology"/>
<evidence type="ECO:0000256" key="3">
    <source>
        <dbReference type="ARBA" id="ARBA00022475"/>
    </source>
</evidence>
<feature type="domain" description="FtsK" evidence="17">
    <location>
        <begin position="391"/>
        <end position="577"/>
    </location>
</feature>
<dbReference type="PANTHER" id="PTHR22683:SF41">
    <property type="entry name" value="DNA TRANSLOCASE FTSK"/>
    <property type="match status" value="1"/>
</dbReference>
<protein>
    <submittedName>
        <fullName evidence="18">Putative cell division FtsK/SpoIIIE</fullName>
    </submittedName>
</protein>
<dbReference type="AlphaFoldDB" id="A0A554JAC2"/>
<reference evidence="18 19" key="1">
    <citation type="submission" date="2017-07" db="EMBL/GenBank/DDBJ databases">
        <title>Mechanisms for carbon and nitrogen cycling indicate functional differentiation within the Candidate Phyla Radiation.</title>
        <authorList>
            <person name="Danczak R.E."/>
            <person name="Johnston M.D."/>
            <person name="Kenah C."/>
            <person name="Slattery M."/>
            <person name="Wrighton K.C."/>
            <person name="Wilkins M.J."/>
        </authorList>
    </citation>
    <scope>NUCLEOTIDE SEQUENCE [LARGE SCALE GENOMIC DNA]</scope>
    <source>
        <strain evidence="18">Gr01-1014_77</strain>
    </source>
</reference>
<dbReference type="InterPro" id="IPR050206">
    <property type="entry name" value="FtsK/SpoIIIE/SftA"/>
</dbReference>
<dbReference type="Proteomes" id="UP000319613">
    <property type="component" value="Unassembled WGS sequence"/>
</dbReference>
<dbReference type="Pfam" id="PF13491">
    <property type="entry name" value="FtsK_4TM"/>
    <property type="match status" value="1"/>
</dbReference>
<comment type="subcellular location">
    <subcellularLocation>
        <location evidence="1">Cell membrane</location>
        <topology evidence="1">Multi-pass membrane protein</topology>
    </subcellularLocation>
</comment>
<evidence type="ECO:0000256" key="15">
    <source>
        <dbReference type="SAM" id="MobiDB-lite"/>
    </source>
</evidence>
<evidence type="ECO:0000313" key="19">
    <source>
        <dbReference type="Proteomes" id="UP000319613"/>
    </source>
</evidence>
<evidence type="ECO:0000256" key="5">
    <source>
        <dbReference type="ARBA" id="ARBA00022692"/>
    </source>
</evidence>
<dbReference type="GO" id="GO:0005524">
    <property type="term" value="F:ATP binding"/>
    <property type="evidence" value="ECO:0007669"/>
    <property type="project" value="UniProtKB-UniRule"/>
</dbReference>
<dbReference type="CDD" id="cd01127">
    <property type="entry name" value="TrwB_TraG_TraD_VirD4"/>
    <property type="match status" value="1"/>
</dbReference>
<evidence type="ECO:0000256" key="10">
    <source>
        <dbReference type="ARBA" id="ARBA00023125"/>
    </source>
</evidence>
<evidence type="ECO:0000256" key="8">
    <source>
        <dbReference type="ARBA" id="ARBA00022840"/>
    </source>
</evidence>
<dbReference type="PANTHER" id="PTHR22683">
    <property type="entry name" value="SPORULATION PROTEIN RELATED"/>
    <property type="match status" value="1"/>
</dbReference>
<dbReference type="EMBL" id="VMFF01000053">
    <property type="protein sequence ID" value="TSC65297.1"/>
    <property type="molecule type" value="Genomic_DNA"/>
</dbReference>
<evidence type="ECO:0000256" key="16">
    <source>
        <dbReference type="SAM" id="Phobius"/>
    </source>
</evidence>
<evidence type="ECO:0000259" key="17">
    <source>
        <dbReference type="PROSITE" id="PS50901"/>
    </source>
</evidence>
<organism evidence="18 19">
    <name type="scientific">Candidatus Doudnabacteria bacterium Gr01-1014_77</name>
    <dbReference type="NCBI Taxonomy" id="2017133"/>
    <lineage>
        <taxon>Bacteria</taxon>
        <taxon>Candidatus Doudnaibacteriota</taxon>
    </lineage>
</organism>
<dbReference type="GO" id="GO:0003677">
    <property type="term" value="F:DNA binding"/>
    <property type="evidence" value="ECO:0007669"/>
    <property type="project" value="UniProtKB-KW"/>
</dbReference>
<keyword evidence="8 14" id="KW-0067">ATP-binding</keyword>
<evidence type="ECO:0000256" key="4">
    <source>
        <dbReference type="ARBA" id="ARBA00022618"/>
    </source>
</evidence>
<feature type="transmembrane region" description="Helical" evidence="16">
    <location>
        <begin position="64"/>
        <end position="81"/>
    </location>
</feature>
<dbReference type="PROSITE" id="PS50901">
    <property type="entry name" value="FTSK"/>
    <property type="match status" value="1"/>
</dbReference>
<feature type="transmembrane region" description="Helical" evidence="16">
    <location>
        <begin position="144"/>
        <end position="167"/>
    </location>
</feature>
<dbReference type="SMART" id="SM00382">
    <property type="entry name" value="AAA"/>
    <property type="match status" value="1"/>
</dbReference>
<accession>A0A554JAC2</accession>
<dbReference type="InterPro" id="IPR018541">
    <property type="entry name" value="Ftsk_gamma"/>
</dbReference>
<dbReference type="SUPFAM" id="SSF46785">
    <property type="entry name" value="Winged helix' DNA-binding domain"/>
    <property type="match status" value="1"/>
</dbReference>
<dbReference type="Pfam" id="PF09397">
    <property type="entry name" value="FtsK_gamma"/>
    <property type="match status" value="1"/>
</dbReference>
<evidence type="ECO:0000256" key="13">
    <source>
        <dbReference type="ARBA" id="ARBA00025923"/>
    </source>
</evidence>
<keyword evidence="5 16" id="KW-0812">Transmembrane</keyword>
<dbReference type="InterPro" id="IPR002543">
    <property type="entry name" value="FtsK_dom"/>
</dbReference>
<evidence type="ECO:0000313" key="18">
    <source>
        <dbReference type="EMBL" id="TSC65297.1"/>
    </source>
</evidence>
<dbReference type="InterPro" id="IPR025199">
    <property type="entry name" value="FtsK_4TM"/>
</dbReference>
<dbReference type="Gene3D" id="3.40.50.300">
    <property type="entry name" value="P-loop containing nucleotide triphosphate hydrolases"/>
    <property type="match status" value="1"/>
</dbReference>
<keyword evidence="3" id="KW-1003">Cell membrane</keyword>
<evidence type="ECO:0000256" key="2">
    <source>
        <dbReference type="ARBA" id="ARBA00006474"/>
    </source>
</evidence>
<evidence type="ECO:0000256" key="6">
    <source>
        <dbReference type="ARBA" id="ARBA00022741"/>
    </source>
</evidence>
<feature type="transmembrane region" description="Helical" evidence="16">
    <location>
        <begin position="93"/>
        <end position="116"/>
    </location>
</feature>
<dbReference type="SMART" id="SM00843">
    <property type="entry name" value="Ftsk_gamma"/>
    <property type="match status" value="1"/>
</dbReference>
<dbReference type="InterPro" id="IPR003593">
    <property type="entry name" value="AAA+_ATPase"/>
</dbReference>
<gene>
    <name evidence="18" type="ORF">G01um101477_536</name>
</gene>
<keyword evidence="11 16" id="KW-0472">Membrane</keyword>
<evidence type="ECO:0000256" key="12">
    <source>
        <dbReference type="ARBA" id="ARBA00023306"/>
    </source>
</evidence>
<evidence type="ECO:0000256" key="11">
    <source>
        <dbReference type="ARBA" id="ARBA00023136"/>
    </source>
</evidence>
<dbReference type="Gene3D" id="1.10.10.10">
    <property type="entry name" value="Winged helix-like DNA-binding domain superfamily/Winged helix DNA-binding domain"/>
    <property type="match status" value="1"/>
</dbReference>
<keyword evidence="10" id="KW-0238">DNA-binding</keyword>
<dbReference type="InterPro" id="IPR036390">
    <property type="entry name" value="WH_DNA-bd_sf"/>
</dbReference>
<feature type="non-terminal residue" evidence="18">
    <location>
        <position position="728"/>
    </location>
</feature>
<dbReference type="GO" id="GO:0051301">
    <property type="term" value="P:cell division"/>
    <property type="evidence" value="ECO:0007669"/>
    <property type="project" value="UniProtKB-KW"/>
</dbReference>
<evidence type="ECO:0000256" key="7">
    <source>
        <dbReference type="ARBA" id="ARBA00022829"/>
    </source>
</evidence>
<dbReference type="InterPro" id="IPR041027">
    <property type="entry name" value="FtsK_alpha"/>
</dbReference>
<comment type="subunit">
    <text evidence="13">Homohexamer. Forms a ring that surrounds DNA.</text>
</comment>
<comment type="caution">
    <text evidence="18">The sequence shown here is derived from an EMBL/GenBank/DDBJ whole genome shotgun (WGS) entry which is preliminary data.</text>
</comment>
<dbReference type="Pfam" id="PF01580">
    <property type="entry name" value="FtsK_SpoIIIE"/>
    <property type="match status" value="1"/>
</dbReference>